<protein>
    <submittedName>
        <fullName evidence="6">Protein decapping 5</fullName>
    </submittedName>
</protein>
<name>A0AAP0GAM1_9ASPA</name>
<dbReference type="PANTHER" id="PTHR13586:SF0">
    <property type="entry name" value="TRAILER HITCH, ISOFORM H"/>
    <property type="match status" value="1"/>
</dbReference>
<dbReference type="PROSITE" id="PS51513">
    <property type="entry name" value="FFD"/>
    <property type="match status" value="1"/>
</dbReference>
<dbReference type="SUPFAM" id="SSF50182">
    <property type="entry name" value="Sm-like ribonucleoproteins"/>
    <property type="match status" value="1"/>
</dbReference>
<dbReference type="SMART" id="SM01271">
    <property type="entry name" value="LSM14"/>
    <property type="match status" value="1"/>
</dbReference>
<feature type="compositionally biased region" description="Low complexity" evidence="2">
    <location>
        <begin position="387"/>
        <end position="400"/>
    </location>
</feature>
<comment type="caution">
    <text evidence="6">The sequence shown here is derived from an EMBL/GenBank/DDBJ whole genome shotgun (WGS) entry which is preliminary data.</text>
</comment>
<dbReference type="PROSITE" id="PS51512">
    <property type="entry name" value="DFDF"/>
    <property type="match status" value="1"/>
</dbReference>
<feature type="compositionally biased region" description="Acidic residues" evidence="2">
    <location>
        <begin position="494"/>
        <end position="504"/>
    </location>
</feature>
<evidence type="ECO:0000313" key="6">
    <source>
        <dbReference type="EMBL" id="KAK8948557.1"/>
    </source>
</evidence>
<feature type="region of interest" description="Disordered" evidence="2">
    <location>
        <begin position="484"/>
        <end position="507"/>
    </location>
</feature>
<dbReference type="Pfam" id="PF09532">
    <property type="entry name" value="FDF"/>
    <property type="match status" value="1"/>
</dbReference>
<feature type="compositionally biased region" description="Low complexity" evidence="2">
    <location>
        <begin position="578"/>
        <end position="590"/>
    </location>
</feature>
<dbReference type="Pfam" id="PF12701">
    <property type="entry name" value="LSM14"/>
    <property type="match status" value="1"/>
</dbReference>
<evidence type="ECO:0000256" key="1">
    <source>
        <dbReference type="PROSITE-ProRule" id="PRU00846"/>
    </source>
</evidence>
<dbReference type="AlphaFoldDB" id="A0AAP0GAM1"/>
<proteinExistence type="predicted"/>
<dbReference type="EMBL" id="JBBWWQ010000004">
    <property type="protein sequence ID" value="KAK8948557.1"/>
    <property type="molecule type" value="Genomic_DNA"/>
</dbReference>
<dbReference type="SMART" id="SM01199">
    <property type="entry name" value="FDF"/>
    <property type="match status" value="1"/>
</dbReference>
<evidence type="ECO:0000313" key="7">
    <source>
        <dbReference type="Proteomes" id="UP001418222"/>
    </source>
</evidence>
<dbReference type="CDD" id="cd01736">
    <property type="entry name" value="LSm14_N"/>
    <property type="match status" value="1"/>
</dbReference>
<dbReference type="Gene3D" id="2.30.30.100">
    <property type="match status" value="1"/>
</dbReference>
<dbReference type="GO" id="GO:0003729">
    <property type="term" value="F:mRNA binding"/>
    <property type="evidence" value="ECO:0007669"/>
    <property type="project" value="TreeGrafter"/>
</dbReference>
<dbReference type="GO" id="GO:0034063">
    <property type="term" value="P:stress granule assembly"/>
    <property type="evidence" value="ECO:0007669"/>
    <property type="project" value="TreeGrafter"/>
</dbReference>
<evidence type="ECO:0000259" key="5">
    <source>
        <dbReference type="PROSITE" id="PS52002"/>
    </source>
</evidence>
<feature type="compositionally biased region" description="Polar residues" evidence="2">
    <location>
        <begin position="342"/>
        <end position="356"/>
    </location>
</feature>
<feature type="domain" description="DFDF" evidence="3">
    <location>
        <begin position="452"/>
        <end position="488"/>
    </location>
</feature>
<dbReference type="InterPro" id="IPR019050">
    <property type="entry name" value="FDF_dom"/>
</dbReference>
<feature type="domain" description="FFD box profile" evidence="4">
    <location>
        <begin position="516"/>
        <end position="531"/>
    </location>
</feature>
<dbReference type="PROSITE" id="PS52002">
    <property type="entry name" value="SM"/>
    <property type="match status" value="1"/>
</dbReference>
<dbReference type="InterPro" id="IPR025762">
    <property type="entry name" value="DFDF"/>
</dbReference>
<feature type="domain" description="Sm" evidence="5">
    <location>
        <begin position="7"/>
        <end position="90"/>
    </location>
</feature>
<dbReference type="InterPro" id="IPR047575">
    <property type="entry name" value="Sm"/>
</dbReference>
<evidence type="ECO:0000259" key="4">
    <source>
        <dbReference type="PROSITE" id="PS51513"/>
    </source>
</evidence>
<feature type="compositionally biased region" description="Low complexity" evidence="2">
    <location>
        <begin position="332"/>
        <end position="341"/>
    </location>
</feature>
<feature type="region of interest" description="Disordered" evidence="2">
    <location>
        <begin position="332"/>
        <end position="357"/>
    </location>
</feature>
<organism evidence="6 7">
    <name type="scientific">Platanthera zijinensis</name>
    <dbReference type="NCBI Taxonomy" id="2320716"/>
    <lineage>
        <taxon>Eukaryota</taxon>
        <taxon>Viridiplantae</taxon>
        <taxon>Streptophyta</taxon>
        <taxon>Embryophyta</taxon>
        <taxon>Tracheophyta</taxon>
        <taxon>Spermatophyta</taxon>
        <taxon>Magnoliopsida</taxon>
        <taxon>Liliopsida</taxon>
        <taxon>Asparagales</taxon>
        <taxon>Orchidaceae</taxon>
        <taxon>Orchidoideae</taxon>
        <taxon>Orchideae</taxon>
        <taxon>Orchidinae</taxon>
        <taxon>Platanthera</taxon>
    </lineage>
</organism>
<dbReference type="InterPro" id="IPR025761">
    <property type="entry name" value="FFD_box"/>
</dbReference>
<feature type="compositionally biased region" description="Basic and acidic residues" evidence="2">
    <location>
        <begin position="403"/>
        <end position="417"/>
    </location>
</feature>
<reference evidence="6 7" key="1">
    <citation type="journal article" date="2022" name="Nat. Plants">
        <title>Genomes of leafy and leafless Platanthera orchids illuminate the evolution of mycoheterotrophy.</title>
        <authorList>
            <person name="Li M.H."/>
            <person name="Liu K.W."/>
            <person name="Li Z."/>
            <person name="Lu H.C."/>
            <person name="Ye Q.L."/>
            <person name="Zhang D."/>
            <person name="Wang J.Y."/>
            <person name="Li Y.F."/>
            <person name="Zhong Z.M."/>
            <person name="Liu X."/>
            <person name="Yu X."/>
            <person name="Liu D.K."/>
            <person name="Tu X.D."/>
            <person name="Liu B."/>
            <person name="Hao Y."/>
            <person name="Liao X.Y."/>
            <person name="Jiang Y.T."/>
            <person name="Sun W.H."/>
            <person name="Chen J."/>
            <person name="Chen Y.Q."/>
            <person name="Ai Y."/>
            <person name="Zhai J.W."/>
            <person name="Wu S.S."/>
            <person name="Zhou Z."/>
            <person name="Hsiao Y.Y."/>
            <person name="Wu W.L."/>
            <person name="Chen Y.Y."/>
            <person name="Lin Y.F."/>
            <person name="Hsu J.L."/>
            <person name="Li C.Y."/>
            <person name="Wang Z.W."/>
            <person name="Zhao X."/>
            <person name="Zhong W.Y."/>
            <person name="Ma X.K."/>
            <person name="Ma L."/>
            <person name="Huang J."/>
            <person name="Chen G.Z."/>
            <person name="Huang M.Z."/>
            <person name="Huang L."/>
            <person name="Peng D.H."/>
            <person name="Luo Y.B."/>
            <person name="Zou S.Q."/>
            <person name="Chen S.P."/>
            <person name="Lan S."/>
            <person name="Tsai W.C."/>
            <person name="Van de Peer Y."/>
            <person name="Liu Z.J."/>
        </authorList>
    </citation>
    <scope>NUCLEOTIDE SEQUENCE [LARGE SCALE GENOMIC DNA]</scope>
    <source>
        <strain evidence="6">Lor287</strain>
    </source>
</reference>
<dbReference type="PANTHER" id="PTHR13586">
    <property type="entry name" value="SCD6 PROTEIN-RELATED"/>
    <property type="match status" value="1"/>
</dbReference>
<dbReference type="Proteomes" id="UP001418222">
    <property type="component" value="Unassembled WGS sequence"/>
</dbReference>
<feature type="short sequence motif" description="FFD box" evidence="1">
    <location>
        <begin position="516"/>
        <end position="531"/>
    </location>
</feature>
<dbReference type="GO" id="GO:0033962">
    <property type="term" value="P:P-body assembly"/>
    <property type="evidence" value="ECO:0007669"/>
    <property type="project" value="TreeGrafter"/>
</dbReference>
<accession>A0AAP0GAM1</accession>
<feature type="compositionally biased region" description="Gly residues" evidence="2">
    <location>
        <begin position="563"/>
        <end position="577"/>
    </location>
</feature>
<dbReference type="InterPro" id="IPR025609">
    <property type="entry name" value="Lsm14-like_N"/>
</dbReference>
<evidence type="ECO:0000259" key="3">
    <source>
        <dbReference type="PROSITE" id="PS51512"/>
    </source>
</evidence>
<feature type="region of interest" description="Disordered" evidence="2">
    <location>
        <begin position="559"/>
        <end position="601"/>
    </location>
</feature>
<evidence type="ECO:0000256" key="2">
    <source>
        <dbReference type="SAM" id="MobiDB-lite"/>
    </source>
</evidence>
<keyword evidence="7" id="KW-1185">Reference proteome</keyword>
<feature type="region of interest" description="Disordered" evidence="2">
    <location>
        <begin position="386"/>
        <end position="432"/>
    </location>
</feature>
<gene>
    <name evidence="6" type="primary">DCP5</name>
    <name evidence="6" type="ORF">KSP39_PZI005329</name>
</gene>
<dbReference type="InterPro" id="IPR010920">
    <property type="entry name" value="LSM_dom_sf"/>
</dbReference>
<dbReference type="GO" id="GO:0000932">
    <property type="term" value="C:P-body"/>
    <property type="evidence" value="ECO:0007669"/>
    <property type="project" value="TreeGrafter"/>
</dbReference>
<sequence>MAAEATKSGPSPDSYIGSLISLTSKSEIRYEGFLYNINTEESSIGLRNVRSFGTEGRKKDGQQLPASDKIYEFILFRGTDIKDLQVKASPPSHTTPIQNDPAIIQSHYSHPSTVPSSLPGNLSSLGNASVPEFGPNTAHLAVQSSFQGSLPTYQTSGGFRPWNATPSPPMANVSGLAPPLYWQGYYTNSGGLPHMQQPSLMRSPPGLAMPPMQQVLQFPTANVPLSSGSTNYPEFPPLFQGANSHLSSGSTNYSEFPSLFPTVGSNLSLASTSISTTLAPTQVTTTIASDMSPFLTSNKVPTTSLPVSIPSVILPPVASLAPSMEKSSSLSQNISSAAVSSKPRTGPSSSAVNQTEPLPVFPAVGSSSSKQAETSVPLVIPDQLIQLTPSTGPSSQSQSLAKIPDHAEVKRPDDRTKPLLSEPPTREDKAETKTAFISKEPILPLPSPAYHKYAHPAAKFPGEFDFAAMNEKFNKDEVWGNLGKSKAHSSHREEEEDEAEEFYEENSASLESDVKPVYVKDDFFDTLSSNSSQQTHYGRIRFSEQLKIDTETFGNFQRNRSAYGGGRGFRGGGGGRGRSSSYPGRSHGYSVRGRGHGINQA</sequence>